<evidence type="ECO:0000256" key="1">
    <source>
        <dbReference type="ARBA" id="ARBA00004123"/>
    </source>
</evidence>
<dbReference type="GO" id="GO:0005634">
    <property type="term" value="C:nucleus"/>
    <property type="evidence" value="ECO:0007669"/>
    <property type="project" value="UniProtKB-SubCell"/>
</dbReference>
<feature type="zinc finger region" description="C3H1-type" evidence="12">
    <location>
        <begin position="315"/>
        <end position="342"/>
    </location>
</feature>
<evidence type="ECO:0000313" key="14">
    <source>
        <dbReference type="EMBL" id="CCM14800.1"/>
    </source>
</evidence>
<evidence type="ECO:0000256" key="4">
    <source>
        <dbReference type="ARBA" id="ARBA00022771"/>
    </source>
</evidence>
<organism evidence="14">
    <name type="scientific">Leishmania guyanensis</name>
    <dbReference type="NCBI Taxonomy" id="5670"/>
    <lineage>
        <taxon>Eukaryota</taxon>
        <taxon>Discoba</taxon>
        <taxon>Euglenozoa</taxon>
        <taxon>Kinetoplastea</taxon>
        <taxon>Metakinetoplastina</taxon>
        <taxon>Trypanosomatida</taxon>
        <taxon>Trypanosomatidae</taxon>
        <taxon>Leishmaniinae</taxon>
        <taxon>Leishmania</taxon>
        <taxon>Leishmania guyanensis species complex</taxon>
    </lineage>
</organism>
<dbReference type="GO" id="GO:0008270">
    <property type="term" value="F:zinc ion binding"/>
    <property type="evidence" value="ECO:0007669"/>
    <property type="project" value="UniProtKB-KW"/>
</dbReference>
<evidence type="ECO:0000259" key="13">
    <source>
        <dbReference type="PROSITE" id="PS50103"/>
    </source>
</evidence>
<dbReference type="InterPro" id="IPR012337">
    <property type="entry name" value="RNaseH-like_sf"/>
</dbReference>
<dbReference type="PROSITE" id="PS50103">
    <property type="entry name" value="ZF_C3H1"/>
    <property type="match status" value="1"/>
</dbReference>
<dbReference type="PANTHER" id="PTHR13620:SF109">
    <property type="entry name" value="3'-5' EXONUCLEASE"/>
    <property type="match status" value="1"/>
</dbReference>
<evidence type="ECO:0000256" key="8">
    <source>
        <dbReference type="ARBA" id="ARBA00022842"/>
    </source>
</evidence>
<gene>
    <name evidence="14" type="primary">LgM4147LRVhigh.20.00791.00090</name>
    <name evidence="14" type="ORF">BN36_2022960</name>
</gene>
<keyword evidence="8" id="KW-0460">Magnesium</keyword>
<keyword evidence="6 12" id="KW-0862">Zinc</keyword>
<accession>A0A1E1IU53</accession>
<dbReference type="InterPro" id="IPR051132">
    <property type="entry name" value="3-5_Exonuclease_domain"/>
</dbReference>
<keyword evidence="4 12" id="KW-0863">Zinc-finger</keyword>
<dbReference type="InterPro" id="IPR002562">
    <property type="entry name" value="3'-5'_exonuclease_dom"/>
</dbReference>
<name>A0A1E1IU53_LEIGU</name>
<keyword evidence="9" id="KW-0539">Nucleus</keyword>
<evidence type="ECO:0000256" key="10">
    <source>
        <dbReference type="ARBA" id="ARBA00040531"/>
    </source>
</evidence>
<evidence type="ECO:0000256" key="5">
    <source>
        <dbReference type="ARBA" id="ARBA00022801"/>
    </source>
</evidence>
<sequence>MKTITSSLVASRLCGVFVDSTGAWLSYGERMWTEMMQTLQQQPMYLRIMGIDSEWFRSSPVAVVQFATSSHCFVLHISFFDDRALPTAVKEALCDPAIIKCGVGINGDVSRLRKEQDITIQSVLDVAHYSAFFGLHHGARSNLKVLAESVANLSIVKDKKITRSNWELPLPDSSVNYAAEDALASYLIGQNVMLKASEVYCMSANTFDIPRWLRHTSSIAAMKLRKLQQEVWKLDVEKRENDKPMSDSDDHAACQVQASSCVKVRVLDRNGNFLFECSRKRAKFYVAEKSLAVITKSLAGDPRKALEIQFLFDPKVKTRRCIYYALGDCELQGQCPFAHGMSELHPDAAALVESEKPSCACCLGTKGLLRHAITPTSFRKFMPLPQRQPLEDDYLPLCQQCNSVLRPYYADEMRRCYTEAEESNSTTFRHNVMTKCCSYARLLLDTNKLAKIPANRCEELRQYVKRNWRSTFFEDFNPEFEMRTPVEQDEAFLKRLGRIVPDDVRAKVTMNILVGDDQEKAQQFNKRWRDYCFSMCCMIEKKSNRMSYDDWQTYRAHNREP</sequence>
<protein>
    <recommendedName>
        <fullName evidence="10">3'-5' exonuclease</fullName>
    </recommendedName>
    <alternativeName>
        <fullName evidence="11">Werner Syndrome-like exonuclease</fullName>
    </alternativeName>
</protein>
<evidence type="ECO:0000256" key="3">
    <source>
        <dbReference type="ARBA" id="ARBA00022723"/>
    </source>
</evidence>
<dbReference type="GO" id="GO:0003676">
    <property type="term" value="F:nucleic acid binding"/>
    <property type="evidence" value="ECO:0007669"/>
    <property type="project" value="InterPro"/>
</dbReference>
<evidence type="ECO:0000256" key="9">
    <source>
        <dbReference type="ARBA" id="ARBA00023242"/>
    </source>
</evidence>
<dbReference type="AlphaFoldDB" id="A0A1E1IU53"/>
<reference evidence="14" key="1">
    <citation type="submission" date="2012-08" db="EMBL/GenBank/DDBJ databases">
        <title>Comparative genomics of metastatic and non-metastatic Leishmania guyanensis provides insights into polygenic factors involved in Leishmania RNA virus infection.</title>
        <authorList>
            <person name="Smith D."/>
            <person name="Hertz-Fowler C."/>
            <person name="Martin R."/>
            <person name="Dickens N."/>
            <person name="Fasel N."/>
            <person name="Falquet L."/>
            <person name="Beverley S."/>
            <person name="Zangger H."/>
            <person name="Calderon-Copete S."/>
            <person name="Mottram J."/>
            <person name="Xenarios I."/>
        </authorList>
    </citation>
    <scope>NUCLEOTIDE SEQUENCE</scope>
    <source>
        <strain evidence="14">MHOM/BR/75/M4147/SSU:IR2SAT-LUC</strain>
    </source>
</reference>
<dbReference type="PANTHER" id="PTHR13620">
    <property type="entry name" value="3-5 EXONUCLEASE"/>
    <property type="match status" value="1"/>
</dbReference>
<evidence type="ECO:0000256" key="12">
    <source>
        <dbReference type="PROSITE-ProRule" id="PRU00723"/>
    </source>
</evidence>
<keyword evidence="2" id="KW-0540">Nuclease</keyword>
<comment type="subcellular location">
    <subcellularLocation>
        <location evidence="1">Nucleus</location>
    </subcellularLocation>
</comment>
<dbReference type="InterPro" id="IPR000571">
    <property type="entry name" value="Znf_CCCH"/>
</dbReference>
<proteinExistence type="predicted"/>
<dbReference type="Gene3D" id="4.10.1000.10">
    <property type="entry name" value="Zinc finger, CCCH-type"/>
    <property type="match status" value="1"/>
</dbReference>
<dbReference type="SUPFAM" id="SSF53098">
    <property type="entry name" value="Ribonuclease H-like"/>
    <property type="match status" value="1"/>
</dbReference>
<dbReference type="InterPro" id="IPR036855">
    <property type="entry name" value="Znf_CCCH_sf"/>
</dbReference>
<evidence type="ECO:0000256" key="6">
    <source>
        <dbReference type="ARBA" id="ARBA00022833"/>
    </source>
</evidence>
<dbReference type="EMBL" id="CALQ01000688">
    <property type="protein sequence ID" value="CCM14800.1"/>
    <property type="molecule type" value="Genomic_DNA"/>
</dbReference>
<keyword evidence="7" id="KW-0269">Exonuclease</keyword>
<dbReference type="GO" id="GO:0006139">
    <property type="term" value="P:nucleobase-containing compound metabolic process"/>
    <property type="evidence" value="ECO:0007669"/>
    <property type="project" value="InterPro"/>
</dbReference>
<dbReference type="InterPro" id="IPR036397">
    <property type="entry name" value="RNaseH_sf"/>
</dbReference>
<evidence type="ECO:0000256" key="2">
    <source>
        <dbReference type="ARBA" id="ARBA00022722"/>
    </source>
</evidence>
<feature type="domain" description="C3H1-type" evidence="13">
    <location>
        <begin position="315"/>
        <end position="342"/>
    </location>
</feature>
<dbReference type="Gene3D" id="3.30.420.10">
    <property type="entry name" value="Ribonuclease H-like superfamily/Ribonuclease H"/>
    <property type="match status" value="1"/>
</dbReference>
<evidence type="ECO:0000256" key="7">
    <source>
        <dbReference type="ARBA" id="ARBA00022839"/>
    </source>
</evidence>
<dbReference type="Pfam" id="PF01612">
    <property type="entry name" value="DNA_pol_A_exo1"/>
    <property type="match status" value="1"/>
</dbReference>
<dbReference type="SUPFAM" id="SSF90229">
    <property type="entry name" value="CCCH zinc finger"/>
    <property type="match status" value="1"/>
</dbReference>
<keyword evidence="3 12" id="KW-0479">Metal-binding</keyword>
<dbReference type="GO" id="GO:0008408">
    <property type="term" value="F:3'-5' exonuclease activity"/>
    <property type="evidence" value="ECO:0007669"/>
    <property type="project" value="InterPro"/>
</dbReference>
<evidence type="ECO:0000256" key="11">
    <source>
        <dbReference type="ARBA" id="ARBA00042761"/>
    </source>
</evidence>
<dbReference type="CDD" id="cd06141">
    <property type="entry name" value="WRN_exo"/>
    <property type="match status" value="1"/>
</dbReference>
<keyword evidence="5" id="KW-0378">Hydrolase</keyword>